<dbReference type="AlphaFoldDB" id="A0A1Y2LA74"/>
<keyword evidence="3" id="KW-1185">Reference proteome</keyword>
<comment type="caution">
    <text evidence="2">The sequence shown here is derived from an EMBL/GenBank/DDBJ whole genome shotgun (WGS) entry which is preliminary data.</text>
</comment>
<dbReference type="RefSeq" id="WP_085619623.1">
    <property type="nucleotide sequence ID" value="NZ_JFKB01000008.1"/>
</dbReference>
<feature type="transmembrane region" description="Helical" evidence="1">
    <location>
        <begin position="291"/>
        <end position="312"/>
    </location>
</feature>
<keyword evidence="1" id="KW-1133">Transmembrane helix</keyword>
<proteinExistence type="predicted"/>
<accession>A0A1Y2LA74</accession>
<feature type="transmembrane region" description="Helical" evidence="1">
    <location>
        <begin position="125"/>
        <end position="142"/>
    </location>
</feature>
<organism evidence="2 3">
    <name type="scientific">Thalassospira alkalitolerans</name>
    <dbReference type="NCBI Taxonomy" id="1293890"/>
    <lineage>
        <taxon>Bacteria</taxon>
        <taxon>Pseudomonadati</taxon>
        <taxon>Pseudomonadota</taxon>
        <taxon>Alphaproteobacteria</taxon>
        <taxon>Rhodospirillales</taxon>
        <taxon>Thalassospiraceae</taxon>
        <taxon>Thalassospira</taxon>
    </lineage>
</organism>
<dbReference type="Proteomes" id="UP000193396">
    <property type="component" value="Unassembled WGS sequence"/>
</dbReference>
<dbReference type="STRING" id="1293890.TALK_13400"/>
<feature type="transmembrane region" description="Helical" evidence="1">
    <location>
        <begin position="154"/>
        <end position="178"/>
    </location>
</feature>
<feature type="transmembrane region" description="Helical" evidence="1">
    <location>
        <begin position="211"/>
        <end position="230"/>
    </location>
</feature>
<dbReference type="EMBL" id="JFKB01000008">
    <property type="protein sequence ID" value="OSQ47503.1"/>
    <property type="molecule type" value="Genomic_DNA"/>
</dbReference>
<reference evidence="2 3" key="1">
    <citation type="submission" date="2014-03" db="EMBL/GenBank/DDBJ databases">
        <title>The draft genome sequence of Thalassospira alkalitolerans JCM 18968.</title>
        <authorList>
            <person name="Lai Q."/>
            <person name="Shao Z."/>
        </authorList>
    </citation>
    <scope>NUCLEOTIDE SEQUENCE [LARGE SCALE GENOMIC DNA]</scope>
    <source>
        <strain evidence="2 3">JCM 18968</strain>
    </source>
</reference>
<evidence type="ECO:0000313" key="2">
    <source>
        <dbReference type="EMBL" id="OSQ47503.1"/>
    </source>
</evidence>
<sequence length="361" mass="39042">MRELDLKPAYQNMKRPVSVPGGISMLFMVLGVFVMLASLWLIGLGGMAAKLVLLGFWGLMIVPHLMQARLNGGDWAALFILCGLIGVVAIGAGGLDAKLRLIGNLLILPLGLICGALIGRDCLRVMIPALVIYLPLASVFQLTHDGWRLNHPFLFLGLFGLCCVAGLAGRVFGVIGLISAVAVMLSQTRIAVFALLMVVVGRINLSRAWTWLLGLPIIIVAGFFVVNWLPRILMTHGSGRLAFWQMFWADWQAGSDSQKWLGFGAGSVETVLQNLPSAAAFGALHNDHFRILFETGLIGAVLWVLAWGMLIWRLRQARLAVCILGSVAVTMVTDNTLSYGHYLLCCGMAAGIAMHEVTHGE</sequence>
<keyword evidence="1" id="KW-0472">Membrane</keyword>
<evidence type="ECO:0000313" key="3">
    <source>
        <dbReference type="Proteomes" id="UP000193396"/>
    </source>
</evidence>
<gene>
    <name evidence="2" type="ORF">TALK_13400</name>
</gene>
<feature type="transmembrane region" description="Helical" evidence="1">
    <location>
        <begin position="101"/>
        <end position="118"/>
    </location>
</feature>
<keyword evidence="1" id="KW-0812">Transmembrane</keyword>
<feature type="transmembrane region" description="Helical" evidence="1">
    <location>
        <begin position="75"/>
        <end position="95"/>
    </location>
</feature>
<feature type="transmembrane region" description="Helical" evidence="1">
    <location>
        <begin position="21"/>
        <end position="42"/>
    </location>
</feature>
<protein>
    <submittedName>
        <fullName evidence="2">Polymerase</fullName>
    </submittedName>
</protein>
<feature type="transmembrane region" description="Helical" evidence="1">
    <location>
        <begin position="190"/>
        <end position="205"/>
    </location>
</feature>
<name>A0A1Y2LA74_9PROT</name>
<evidence type="ECO:0000256" key="1">
    <source>
        <dbReference type="SAM" id="Phobius"/>
    </source>
</evidence>
<feature type="transmembrane region" description="Helical" evidence="1">
    <location>
        <begin position="48"/>
        <end position="66"/>
    </location>
</feature>